<reference evidence="1 2" key="1">
    <citation type="submission" date="2017-11" db="EMBL/GenBank/DDBJ databases">
        <title>Genome sequence of Pantoea cypripedii NE1.</title>
        <authorList>
            <person name="Nascimento F.X."/>
        </authorList>
    </citation>
    <scope>NUCLEOTIDE SEQUENCE [LARGE SCALE GENOMIC DNA]</scope>
    <source>
        <strain evidence="1 2">NE1</strain>
    </source>
</reference>
<evidence type="ECO:0000313" key="1">
    <source>
        <dbReference type="EMBL" id="QGY30104.1"/>
    </source>
</evidence>
<accession>A0A6B9FYX5</accession>
<dbReference type="Proteomes" id="UP000502005">
    <property type="component" value="Chromosome"/>
</dbReference>
<organism evidence="1 2">
    <name type="scientific">Pantoea cypripedii</name>
    <name type="common">Pectobacterium cypripedii</name>
    <name type="synonym">Erwinia cypripedii</name>
    <dbReference type="NCBI Taxonomy" id="55209"/>
    <lineage>
        <taxon>Bacteria</taxon>
        <taxon>Pseudomonadati</taxon>
        <taxon>Pseudomonadota</taxon>
        <taxon>Gammaproteobacteria</taxon>
        <taxon>Enterobacterales</taxon>
        <taxon>Erwiniaceae</taxon>
        <taxon>Pantoea</taxon>
    </lineage>
</organism>
<dbReference type="EMBL" id="CP024768">
    <property type="protein sequence ID" value="QGY30104.1"/>
    <property type="molecule type" value="Genomic_DNA"/>
</dbReference>
<gene>
    <name evidence="1" type="ORF">CUN67_14695</name>
</gene>
<sequence length="1359" mass="153682">MSNPHLETFLTQFDLWTGIEDKIREMLSNNNNKFFMVINETQKDLLDELQLLCAPIETQYYHQLCEIDYNGKTTSEVIESLINNTGLQEVLSETASGSDLWRELNNLPTVFKLDVLKNEIDDLLTEYKENSTDLKRLKHGTFLKRISESFNILYRIPRILGNLKKRIENKVEFAEVHILYQDLFFNALDRLQNAGVDATLKSLMTRNDDFQDMVIDDIDLQEIAEQVSPHLLYNPTECYDFICMASMLDVSQVIAENIGDTTQLYQLMKNYYPAPQEVDAFFSAQMSTMGSGYDRGIMLAISRLLPPAMNWKMRERLLLAVTGTSAYDIPPGNEFLLKIEESIVSALNPARLEQRYQKGLHLDPYLVDKLNISGEQQTHIKEIVMDFLLSRNRYADAETKLPQFKVDIATILKLLPEKLSFDLETNSLRPSHFFKYHAITSNTLLTETLVKEIDHLYILHKFLDNMLDETFAAHSHINRLNEIVANTNISYDIAIYANIALALVENNPFAPESELEIRRAITDLFSGDEMLTLISDETTPLAQELAEIQQSLSTYPKIAPSDFFAKAAGMGIWVDSDSQKNIIKVLGDSITTDITNEERSCQILSYILRKSFAAADVLELSTDTGTGQPHHFLNTLTSGLITQINGLIAAELDTALAAFDPGTKEGDRYTNTACKLIEGASPHRVLKDLCKTGNDKDDNAIGQTFTEDQFAHIRKELLTLLAKGGDDYPKDIGKIFGELRKTILSDENNHINYLLKCLNVFRELQSKDINLAPDKIYQKIIDNIYERGVPARIAKTGQKLTEADLLEYFIQEDVTDINTESAKKFIQSINQKHRISDSLLYSITLLEPFLADALAWRQDEIDAENKKIIAEEELELALLAHAAANQGIFSTQAEYDMTEYRADRAARDDENDYEKAIDSACKYEHYEKVTEEWKWFFYLGTQFSNYWIEMHRPVFVYINTNVTETRTTTLSYANGEEVETQNIQSSNPGLTMIRFKLCDILDKNGYIDNKKINETIQEKYCPTFQIQHIQFTPFLDIQPLKISNKGGEISTVGTLTERYDVEVISAMDIQKGSYMYNLPSRPPEFPFCNAPPGPVVLQNYAEKIRQPARSHEVSANVASAIQAIKKIHHPREIFNSAAQARGLATKQGTLIRQRENNNWCTRVEDSLRLLTQHRPENLYRTRPAVQPLQSAIISAASASTGKKIIVIDDRHRGHLYQPGKGAERSGQPLVSQPGNMDNQGNIAQIIPSAMLKDAVAGKTLVLHQDKAGRFKSVQIQPLGASTYKSTVIPVETNIRAGIDHPAIKRLPPAILSEADNVLNAVTTSYYMHPAGQPGPSTQHSNLPIRTKILLDLKLTDHEG</sequence>
<protein>
    <submittedName>
        <fullName evidence="1">Uncharacterized protein</fullName>
    </submittedName>
</protein>
<proteinExistence type="predicted"/>
<evidence type="ECO:0000313" key="2">
    <source>
        <dbReference type="Proteomes" id="UP000502005"/>
    </source>
</evidence>
<name>A0A6B9FYX5_PANCY</name>